<proteinExistence type="predicted"/>
<name>A0AA35PAF4_9SAUR</name>
<evidence type="ECO:0000256" key="1">
    <source>
        <dbReference type="SAM" id="MobiDB-lite"/>
    </source>
</evidence>
<reference evidence="2" key="1">
    <citation type="submission" date="2022-12" db="EMBL/GenBank/DDBJ databases">
        <authorList>
            <person name="Alioto T."/>
            <person name="Alioto T."/>
            <person name="Gomez Garrido J."/>
        </authorList>
    </citation>
    <scope>NUCLEOTIDE SEQUENCE</scope>
</reference>
<protein>
    <submittedName>
        <fullName evidence="2">Uncharacterized protein</fullName>
    </submittedName>
</protein>
<dbReference type="AlphaFoldDB" id="A0AA35PAF4"/>
<feature type="region of interest" description="Disordered" evidence="1">
    <location>
        <begin position="1"/>
        <end position="170"/>
    </location>
</feature>
<organism evidence="2 3">
    <name type="scientific">Podarcis lilfordi</name>
    <name type="common">Lilford's wall lizard</name>
    <dbReference type="NCBI Taxonomy" id="74358"/>
    <lineage>
        <taxon>Eukaryota</taxon>
        <taxon>Metazoa</taxon>
        <taxon>Chordata</taxon>
        <taxon>Craniata</taxon>
        <taxon>Vertebrata</taxon>
        <taxon>Euteleostomi</taxon>
        <taxon>Lepidosauria</taxon>
        <taxon>Squamata</taxon>
        <taxon>Bifurcata</taxon>
        <taxon>Unidentata</taxon>
        <taxon>Episquamata</taxon>
        <taxon>Laterata</taxon>
        <taxon>Lacertibaenia</taxon>
        <taxon>Lacertidae</taxon>
        <taxon>Podarcis</taxon>
    </lineage>
</organism>
<dbReference type="Proteomes" id="UP001178461">
    <property type="component" value="Chromosome 6"/>
</dbReference>
<evidence type="ECO:0000313" key="2">
    <source>
        <dbReference type="EMBL" id="CAI5778088.1"/>
    </source>
</evidence>
<sequence length="170" mass="17345">MATASAASASAASSAAGASEKEASQQSSLGAYSPVDYMSITSFPRLPEEEPGGGGGAPESCLRSRKEEDAFLAEQDTGESGSRLPACSLHPPSDHDSMLHPPIHLRCLQPSSTSPKQASSRISPPSCAIPSSSPSPEAFGTGIWMAQQPSLASSERPGPGIGTPLLCSHI</sequence>
<accession>A0AA35PAF4</accession>
<feature type="compositionally biased region" description="Low complexity" evidence="1">
    <location>
        <begin position="118"/>
        <end position="136"/>
    </location>
</feature>
<keyword evidence="3" id="KW-1185">Reference proteome</keyword>
<evidence type="ECO:0000313" key="3">
    <source>
        <dbReference type="Proteomes" id="UP001178461"/>
    </source>
</evidence>
<feature type="compositionally biased region" description="Low complexity" evidence="1">
    <location>
        <begin position="1"/>
        <end position="28"/>
    </location>
</feature>
<gene>
    <name evidence="2" type="ORF">PODLI_1B007620</name>
</gene>
<dbReference type="EMBL" id="OX395131">
    <property type="protein sequence ID" value="CAI5778088.1"/>
    <property type="molecule type" value="Genomic_DNA"/>
</dbReference>